<evidence type="ECO:0008006" key="4">
    <source>
        <dbReference type="Google" id="ProtNLM"/>
    </source>
</evidence>
<feature type="compositionally biased region" description="Low complexity" evidence="1">
    <location>
        <begin position="32"/>
        <end position="48"/>
    </location>
</feature>
<comment type="caution">
    <text evidence="2">The sequence shown here is derived from an EMBL/GenBank/DDBJ whole genome shotgun (WGS) entry which is preliminary data.</text>
</comment>
<feature type="compositionally biased region" description="Polar residues" evidence="1">
    <location>
        <begin position="1"/>
        <end position="27"/>
    </location>
</feature>
<dbReference type="EMBL" id="ML978144">
    <property type="protein sequence ID" value="KAF2092568.1"/>
    <property type="molecule type" value="Genomic_DNA"/>
</dbReference>
<organism evidence="2 3">
    <name type="scientific">Rhizodiscina lignyota</name>
    <dbReference type="NCBI Taxonomy" id="1504668"/>
    <lineage>
        <taxon>Eukaryota</taxon>
        <taxon>Fungi</taxon>
        <taxon>Dikarya</taxon>
        <taxon>Ascomycota</taxon>
        <taxon>Pezizomycotina</taxon>
        <taxon>Dothideomycetes</taxon>
        <taxon>Pleosporomycetidae</taxon>
        <taxon>Aulographales</taxon>
        <taxon>Rhizodiscinaceae</taxon>
        <taxon>Rhizodiscina</taxon>
    </lineage>
</organism>
<evidence type="ECO:0000256" key="1">
    <source>
        <dbReference type="SAM" id="MobiDB-lite"/>
    </source>
</evidence>
<accession>A0A9P4I310</accession>
<feature type="region of interest" description="Disordered" evidence="1">
    <location>
        <begin position="1"/>
        <end position="55"/>
    </location>
</feature>
<proteinExistence type="predicted"/>
<evidence type="ECO:0000313" key="2">
    <source>
        <dbReference type="EMBL" id="KAF2092568.1"/>
    </source>
</evidence>
<protein>
    <recommendedName>
        <fullName evidence="4">Zn(2)-C6 fungal-type domain-containing protein</fullName>
    </recommendedName>
</protein>
<dbReference type="AlphaFoldDB" id="A0A9P4I310"/>
<name>A0A9P4I310_9PEZI</name>
<dbReference type="Proteomes" id="UP000799772">
    <property type="component" value="Unassembled WGS sequence"/>
</dbReference>
<dbReference type="OrthoDB" id="3932796at2759"/>
<gene>
    <name evidence="2" type="ORF">NA57DRAFT_82122</name>
</gene>
<reference evidence="2" key="1">
    <citation type="journal article" date="2020" name="Stud. Mycol.">
        <title>101 Dothideomycetes genomes: a test case for predicting lifestyles and emergence of pathogens.</title>
        <authorList>
            <person name="Haridas S."/>
            <person name="Albert R."/>
            <person name="Binder M."/>
            <person name="Bloem J."/>
            <person name="Labutti K."/>
            <person name="Salamov A."/>
            <person name="Andreopoulos B."/>
            <person name="Baker S."/>
            <person name="Barry K."/>
            <person name="Bills G."/>
            <person name="Bluhm B."/>
            <person name="Cannon C."/>
            <person name="Castanera R."/>
            <person name="Culley D."/>
            <person name="Daum C."/>
            <person name="Ezra D."/>
            <person name="Gonzalez J."/>
            <person name="Henrissat B."/>
            <person name="Kuo A."/>
            <person name="Liang C."/>
            <person name="Lipzen A."/>
            <person name="Lutzoni F."/>
            <person name="Magnuson J."/>
            <person name="Mondo S."/>
            <person name="Nolan M."/>
            <person name="Ohm R."/>
            <person name="Pangilinan J."/>
            <person name="Park H.-J."/>
            <person name="Ramirez L."/>
            <person name="Alfaro M."/>
            <person name="Sun H."/>
            <person name="Tritt A."/>
            <person name="Yoshinaga Y."/>
            <person name="Zwiers L.-H."/>
            <person name="Turgeon B."/>
            <person name="Goodwin S."/>
            <person name="Spatafora J."/>
            <person name="Crous P."/>
            <person name="Grigoriev I."/>
        </authorList>
    </citation>
    <scope>NUCLEOTIDE SEQUENCE</scope>
    <source>
        <strain evidence="2">CBS 133067</strain>
    </source>
</reference>
<evidence type="ECO:0000313" key="3">
    <source>
        <dbReference type="Proteomes" id="UP000799772"/>
    </source>
</evidence>
<sequence length="285" mass="31175">MSTPISKQSESPSTTATVSIWSPSNSERTIDSPASTLSFTSPPLSPTSRGYRSGHHDCEDLRGLGVFFEDGAASSKAPADAENRQVALQNPPAPPFSPQPSVLNPILEVCDAQPHAESSMRASEWREGSEPYVYQILPCLQCAMKGMPCNKAVPSCSRCVRNGEAVCLVQRVKTAEEWKSIFNEGKRAETEHVFRQKSIYTGGLEEVLKVEESLLEQLNARLAHRNWVLPIACEGHRLSGFCAPYGLQKYDLAQAIEQMRLGDGSTKPLKSMGSLCDLWAEVSTC</sequence>
<keyword evidence="3" id="KW-1185">Reference proteome</keyword>